<keyword evidence="4" id="KW-0804">Transcription</keyword>
<evidence type="ECO:0000313" key="6">
    <source>
        <dbReference type="EMBL" id="KAF5779172.1"/>
    </source>
</evidence>
<proteinExistence type="predicted"/>
<evidence type="ECO:0000256" key="2">
    <source>
        <dbReference type="ARBA" id="ARBA00023015"/>
    </source>
</evidence>
<dbReference type="Gramene" id="mRNA:HanXRQr2_Chr12g0556211">
    <property type="protein sequence ID" value="mRNA:HanXRQr2_Chr12g0556211"/>
    <property type="gene ID" value="HanXRQr2_Chr12g0556211"/>
</dbReference>
<organism evidence="6 7">
    <name type="scientific">Helianthus annuus</name>
    <name type="common">Common sunflower</name>
    <dbReference type="NCBI Taxonomy" id="4232"/>
    <lineage>
        <taxon>Eukaryota</taxon>
        <taxon>Viridiplantae</taxon>
        <taxon>Streptophyta</taxon>
        <taxon>Embryophyta</taxon>
        <taxon>Tracheophyta</taxon>
        <taxon>Spermatophyta</taxon>
        <taxon>Magnoliopsida</taxon>
        <taxon>eudicotyledons</taxon>
        <taxon>Gunneridae</taxon>
        <taxon>Pentapetalae</taxon>
        <taxon>asterids</taxon>
        <taxon>campanulids</taxon>
        <taxon>Asterales</taxon>
        <taxon>Asteraceae</taxon>
        <taxon>Asteroideae</taxon>
        <taxon>Heliantheae alliance</taxon>
        <taxon>Heliantheae</taxon>
        <taxon>Helianthus</taxon>
    </lineage>
</organism>
<comment type="caution">
    <text evidence="6">The sequence shown here is derived from an EMBL/GenBank/DDBJ whole genome shotgun (WGS) entry which is preliminary data.</text>
</comment>
<evidence type="ECO:0000256" key="1">
    <source>
        <dbReference type="ARBA" id="ARBA00004123"/>
    </source>
</evidence>
<sequence>MDPNNNAHSLLKLIKDYDPIFLEIPYDFATLFWGEQLPYDQSLKIIDDDLSWVVRVKRNMSGPVLGDGLTKVVRDSGLKNNDYLLLKAIGPSTLYLSVFKSCIF</sequence>
<keyword evidence="2" id="KW-0805">Transcription regulation</keyword>
<comment type="subcellular location">
    <subcellularLocation>
        <location evidence="1">Nucleus</location>
    </subcellularLocation>
</comment>
<accession>A0A9K3HJ09</accession>
<dbReference type="AlphaFoldDB" id="A0A9K3HJ09"/>
<evidence type="ECO:0000256" key="5">
    <source>
        <dbReference type="ARBA" id="ARBA00023242"/>
    </source>
</evidence>
<dbReference type="Gene3D" id="2.40.330.10">
    <property type="entry name" value="DNA-binding pseudobarrel domain"/>
    <property type="match status" value="1"/>
</dbReference>
<evidence type="ECO:0000256" key="4">
    <source>
        <dbReference type="ARBA" id="ARBA00023163"/>
    </source>
</evidence>
<keyword evidence="3" id="KW-0238">DNA-binding</keyword>
<gene>
    <name evidence="6" type="ORF">HanXRQr2_Chr12g0556211</name>
</gene>
<dbReference type="EMBL" id="MNCJ02000327">
    <property type="protein sequence ID" value="KAF5779172.1"/>
    <property type="molecule type" value="Genomic_DNA"/>
</dbReference>
<dbReference type="Proteomes" id="UP000215914">
    <property type="component" value="Unassembled WGS sequence"/>
</dbReference>
<dbReference type="SUPFAM" id="SSF101936">
    <property type="entry name" value="DNA-binding pseudobarrel domain"/>
    <property type="match status" value="1"/>
</dbReference>
<protein>
    <submittedName>
        <fullName evidence="6">Transcription factor B3-Domain family</fullName>
    </submittedName>
</protein>
<reference evidence="6" key="1">
    <citation type="journal article" date="2017" name="Nature">
        <title>The sunflower genome provides insights into oil metabolism, flowering and Asterid evolution.</title>
        <authorList>
            <person name="Badouin H."/>
            <person name="Gouzy J."/>
            <person name="Grassa C.J."/>
            <person name="Murat F."/>
            <person name="Staton S.E."/>
            <person name="Cottret L."/>
            <person name="Lelandais-Briere C."/>
            <person name="Owens G.L."/>
            <person name="Carrere S."/>
            <person name="Mayjonade B."/>
            <person name="Legrand L."/>
            <person name="Gill N."/>
            <person name="Kane N.C."/>
            <person name="Bowers J.E."/>
            <person name="Hubner S."/>
            <person name="Bellec A."/>
            <person name="Berard A."/>
            <person name="Berges H."/>
            <person name="Blanchet N."/>
            <person name="Boniface M.C."/>
            <person name="Brunel D."/>
            <person name="Catrice O."/>
            <person name="Chaidir N."/>
            <person name="Claudel C."/>
            <person name="Donnadieu C."/>
            <person name="Faraut T."/>
            <person name="Fievet G."/>
            <person name="Helmstetter N."/>
            <person name="King M."/>
            <person name="Knapp S.J."/>
            <person name="Lai Z."/>
            <person name="Le Paslier M.C."/>
            <person name="Lippi Y."/>
            <person name="Lorenzon L."/>
            <person name="Mandel J.R."/>
            <person name="Marage G."/>
            <person name="Marchand G."/>
            <person name="Marquand E."/>
            <person name="Bret-Mestries E."/>
            <person name="Morien E."/>
            <person name="Nambeesan S."/>
            <person name="Nguyen T."/>
            <person name="Pegot-Espagnet P."/>
            <person name="Pouilly N."/>
            <person name="Raftis F."/>
            <person name="Sallet E."/>
            <person name="Schiex T."/>
            <person name="Thomas J."/>
            <person name="Vandecasteele C."/>
            <person name="Vares D."/>
            <person name="Vear F."/>
            <person name="Vautrin S."/>
            <person name="Crespi M."/>
            <person name="Mangin B."/>
            <person name="Burke J.M."/>
            <person name="Salse J."/>
            <person name="Munos S."/>
            <person name="Vincourt P."/>
            <person name="Rieseberg L.H."/>
            <person name="Langlade N.B."/>
        </authorList>
    </citation>
    <scope>NUCLEOTIDE SEQUENCE</scope>
    <source>
        <tissue evidence="6">Leaves</tissue>
    </source>
</reference>
<reference evidence="6" key="2">
    <citation type="submission" date="2020-06" db="EMBL/GenBank/DDBJ databases">
        <title>Helianthus annuus Genome sequencing and assembly Release 2.</title>
        <authorList>
            <person name="Gouzy J."/>
            <person name="Langlade N."/>
            <person name="Munos S."/>
        </authorList>
    </citation>
    <scope>NUCLEOTIDE SEQUENCE</scope>
    <source>
        <tissue evidence="6">Leaves</tissue>
    </source>
</reference>
<keyword evidence="5" id="KW-0539">Nucleus</keyword>
<name>A0A9K3HJ09_HELAN</name>
<evidence type="ECO:0000256" key="3">
    <source>
        <dbReference type="ARBA" id="ARBA00023125"/>
    </source>
</evidence>
<dbReference type="InterPro" id="IPR015300">
    <property type="entry name" value="DNA-bd_pseudobarrel_sf"/>
</dbReference>
<keyword evidence="7" id="KW-1185">Reference proteome</keyword>
<dbReference type="GO" id="GO:0003677">
    <property type="term" value="F:DNA binding"/>
    <property type="evidence" value="ECO:0007669"/>
    <property type="project" value="UniProtKB-KW"/>
</dbReference>
<evidence type="ECO:0000313" key="7">
    <source>
        <dbReference type="Proteomes" id="UP000215914"/>
    </source>
</evidence>
<dbReference type="GO" id="GO:0005634">
    <property type="term" value="C:nucleus"/>
    <property type="evidence" value="ECO:0007669"/>
    <property type="project" value="UniProtKB-SubCell"/>
</dbReference>